<dbReference type="CDD" id="cd00009">
    <property type="entry name" value="AAA"/>
    <property type="match status" value="1"/>
</dbReference>
<evidence type="ECO:0000256" key="5">
    <source>
        <dbReference type="ARBA" id="ARBA00023016"/>
    </source>
</evidence>
<dbReference type="InterPro" id="IPR019489">
    <property type="entry name" value="Clp_ATPase_C"/>
</dbReference>
<keyword evidence="6" id="KW-0175">Coiled coil</keyword>
<evidence type="ECO:0000256" key="9">
    <source>
        <dbReference type="PROSITE-ProRule" id="PRU01251"/>
    </source>
</evidence>
<evidence type="ECO:0000256" key="11">
    <source>
        <dbReference type="SAM" id="MobiDB-lite"/>
    </source>
</evidence>
<keyword evidence="2 9" id="KW-0677">Repeat</keyword>
<gene>
    <name evidence="13" type="ORF">GCU69_22235</name>
</gene>
<dbReference type="InterPro" id="IPR003593">
    <property type="entry name" value="AAA+_ATPase"/>
</dbReference>
<protein>
    <submittedName>
        <fullName evidence="13">AAA domain-containing protein</fullName>
    </submittedName>
</protein>
<dbReference type="SMART" id="SM00382">
    <property type="entry name" value="AAA"/>
    <property type="match status" value="2"/>
</dbReference>
<dbReference type="Pfam" id="PF17871">
    <property type="entry name" value="AAA_lid_9"/>
    <property type="match status" value="1"/>
</dbReference>
<dbReference type="InterPro" id="IPR018368">
    <property type="entry name" value="ClpA/B_CS1"/>
</dbReference>
<keyword evidence="7 10" id="KW-0143">Chaperone</keyword>
<dbReference type="Pfam" id="PF02861">
    <property type="entry name" value="Clp_N"/>
    <property type="match status" value="1"/>
</dbReference>
<evidence type="ECO:0000256" key="10">
    <source>
        <dbReference type="RuleBase" id="RU004432"/>
    </source>
</evidence>
<evidence type="ECO:0000256" key="1">
    <source>
        <dbReference type="ARBA" id="ARBA00008675"/>
    </source>
</evidence>
<dbReference type="Pfam" id="PF10431">
    <property type="entry name" value="ClpB_D2-small"/>
    <property type="match status" value="1"/>
</dbReference>
<dbReference type="PROSITE" id="PS00870">
    <property type="entry name" value="CLPAB_1"/>
    <property type="match status" value="1"/>
</dbReference>
<dbReference type="PRINTS" id="PR00300">
    <property type="entry name" value="CLPPROTEASEA"/>
</dbReference>
<dbReference type="InterPro" id="IPR003959">
    <property type="entry name" value="ATPase_AAA_core"/>
</dbReference>
<dbReference type="Gene3D" id="1.10.1780.10">
    <property type="entry name" value="Clp, N-terminal domain"/>
    <property type="match status" value="1"/>
</dbReference>
<dbReference type="PROSITE" id="PS51903">
    <property type="entry name" value="CLP_R"/>
    <property type="match status" value="1"/>
</dbReference>
<keyword evidence="14" id="KW-1185">Reference proteome</keyword>
<name>A0ABQ7FEC1_9ACTN</name>
<dbReference type="Proteomes" id="UP000621266">
    <property type="component" value="Unassembled WGS sequence"/>
</dbReference>
<evidence type="ECO:0000256" key="2">
    <source>
        <dbReference type="ARBA" id="ARBA00022737"/>
    </source>
</evidence>
<evidence type="ECO:0000256" key="7">
    <source>
        <dbReference type="ARBA" id="ARBA00023186"/>
    </source>
</evidence>
<evidence type="ECO:0000256" key="4">
    <source>
        <dbReference type="ARBA" id="ARBA00022840"/>
    </source>
</evidence>
<comment type="caution">
    <text evidence="13">The sequence shown here is derived from an EMBL/GenBank/DDBJ whole genome shotgun (WGS) entry which is preliminary data.</text>
</comment>
<dbReference type="Pfam" id="PF07724">
    <property type="entry name" value="AAA_2"/>
    <property type="match status" value="1"/>
</dbReference>
<dbReference type="InterPro" id="IPR041546">
    <property type="entry name" value="ClpA/ClpB_AAA_lid"/>
</dbReference>
<evidence type="ECO:0000256" key="8">
    <source>
        <dbReference type="ARBA" id="ARBA00026057"/>
    </source>
</evidence>
<dbReference type="SMART" id="SM01086">
    <property type="entry name" value="ClpB_D2-small"/>
    <property type="match status" value="1"/>
</dbReference>
<keyword evidence="3 10" id="KW-0547">Nucleotide-binding</keyword>
<dbReference type="SUPFAM" id="SSF81923">
    <property type="entry name" value="Double Clp-N motif"/>
    <property type="match status" value="1"/>
</dbReference>
<evidence type="ECO:0000313" key="14">
    <source>
        <dbReference type="Proteomes" id="UP000621266"/>
    </source>
</evidence>
<reference evidence="13 14" key="1">
    <citation type="submission" date="2019-10" db="EMBL/GenBank/DDBJ databases">
        <title>Streptomyces tenebrisbrunneis sp.nov., an endogenous actinomycete isolated from of Lycium ruthenicum.</title>
        <authorList>
            <person name="Ma L."/>
        </authorList>
    </citation>
    <scope>NUCLEOTIDE SEQUENCE [LARGE SCALE GENOMIC DNA]</scope>
    <source>
        <strain evidence="13 14">TRM 66187</strain>
    </source>
</reference>
<comment type="subunit">
    <text evidence="8">Homohexamer. The oligomerization is ATP-dependent.</text>
</comment>
<dbReference type="InterPro" id="IPR050130">
    <property type="entry name" value="ClpA_ClpB"/>
</dbReference>
<dbReference type="InterPro" id="IPR004176">
    <property type="entry name" value="Clp_R_N"/>
</dbReference>
<feature type="compositionally biased region" description="Basic and acidic residues" evidence="11">
    <location>
        <begin position="451"/>
        <end position="468"/>
    </location>
</feature>
<evidence type="ECO:0000259" key="12">
    <source>
        <dbReference type="PROSITE" id="PS51903"/>
    </source>
</evidence>
<dbReference type="PROSITE" id="PS00871">
    <property type="entry name" value="CLPAB_2"/>
    <property type="match status" value="1"/>
</dbReference>
<dbReference type="PANTHER" id="PTHR11638">
    <property type="entry name" value="ATP-DEPENDENT CLP PROTEASE"/>
    <property type="match status" value="1"/>
</dbReference>
<dbReference type="InterPro" id="IPR028299">
    <property type="entry name" value="ClpA/B_CS2"/>
</dbReference>
<sequence length="911" mass="99406">MDAELTNRSQEAISAAGRRAVSAGNPDITPAHLLLALIEGQENENIQDLLAAVEADQASLRSAAERLLGALPSVQGSTVAPPQPDRELLAVAADASRRAKELGDAYISTEHLLIGLAAKGGQTGEILSQQGASAEKLLDAFETTRGGRRVTTPDPEGTYKALEKFGTDFTAIAREGKLDPVIGRDAEIRRVVQVLSRRTKNNPVLIGEPGVGKTAVVEGLAQRIVKGDVPESLKNKRLVALDIGAMLAGAKYRGEFEERLKTVLSEIKESDGQIITFIDELHTVVGAGAGGDSAMDAGNMLKPMLARGELRMVGATTLDEYRERIEKDPALERRFQQVLVSEPDVQDSIAILRGLKGRYEAHHGVQIADSALVAAATLSDRYITSRFLPDKAIDLVDEAASRLQMEIDSSPVEIDELQRAVDRQMMEEESLLAAHSDDAQGGKNLLRKKKDREQDLSPDARERLDRLRKERAEKEEKLRALRARWDSEKAIHTRVGELKKRLDELETELELAERKAPETGDWVTPGRLRSEVIPATRKQLDAAAEEQKSLQGSGMVGEEVGPDDIADVVAAWTGIPAGRMLEGETQKLLRMEDELGKRLIGQTEAVRAVSDAVRRTRAGISDPDRPTGSFLFLGPTGVGKTELAKALADFLFDDERAMVRIDMSEYSEKHSVARLVGAPPGYVGYEEGGQLTEAVRRRPYSVVLLDEVEKAHHEVFDILLQVLDDGRLTDGQGRTVDFRNTILVLTSNLGSHYLVDPSIGEEKKRERVLETVRSSFRPEFLNRLDDLVVFHALGTEQLKRIARLQLGLLQRRLADRRLTLDVTDAALEWLSRLGQEPVIDAPEEAGPDLSYGARPLRRLVQTAIGDQLARAILAGDVADGDTVRVDVSEDGRRLTVAASGPAGALESAAGA</sequence>
<dbReference type="InterPro" id="IPR027417">
    <property type="entry name" value="P-loop_NTPase"/>
</dbReference>
<dbReference type="InterPro" id="IPR036628">
    <property type="entry name" value="Clp_N_dom_sf"/>
</dbReference>
<dbReference type="Gene3D" id="3.40.50.300">
    <property type="entry name" value="P-loop containing nucleotide triphosphate hydrolases"/>
    <property type="match status" value="3"/>
</dbReference>
<evidence type="ECO:0000313" key="13">
    <source>
        <dbReference type="EMBL" id="KAF4406952.1"/>
    </source>
</evidence>
<feature type="domain" description="Clp R" evidence="12">
    <location>
        <begin position="1"/>
        <end position="147"/>
    </location>
</feature>
<proteinExistence type="inferred from homology"/>
<dbReference type="EMBL" id="WHPN01000343">
    <property type="protein sequence ID" value="KAF4406952.1"/>
    <property type="molecule type" value="Genomic_DNA"/>
</dbReference>
<dbReference type="CDD" id="cd19499">
    <property type="entry name" value="RecA-like_ClpB_Hsp104-like"/>
    <property type="match status" value="1"/>
</dbReference>
<evidence type="ECO:0000256" key="6">
    <source>
        <dbReference type="ARBA" id="ARBA00023054"/>
    </source>
</evidence>
<dbReference type="PANTHER" id="PTHR11638:SF18">
    <property type="entry name" value="HEAT SHOCK PROTEIN 104"/>
    <property type="match status" value="1"/>
</dbReference>
<organism evidence="13 14">
    <name type="scientific">Streptomyces lycii</name>
    <dbReference type="NCBI Taxonomy" id="2654337"/>
    <lineage>
        <taxon>Bacteria</taxon>
        <taxon>Bacillati</taxon>
        <taxon>Actinomycetota</taxon>
        <taxon>Actinomycetes</taxon>
        <taxon>Kitasatosporales</taxon>
        <taxon>Streptomycetaceae</taxon>
        <taxon>Streptomyces</taxon>
    </lineage>
</organism>
<evidence type="ECO:0000256" key="3">
    <source>
        <dbReference type="ARBA" id="ARBA00022741"/>
    </source>
</evidence>
<keyword evidence="4 10" id="KW-0067">ATP-binding</keyword>
<comment type="similarity">
    <text evidence="1 10">Belongs to the ClpA/ClpB family.</text>
</comment>
<dbReference type="SUPFAM" id="SSF52540">
    <property type="entry name" value="P-loop containing nucleoside triphosphate hydrolases"/>
    <property type="match status" value="2"/>
</dbReference>
<dbReference type="Gene3D" id="1.10.8.60">
    <property type="match status" value="1"/>
</dbReference>
<dbReference type="InterPro" id="IPR001270">
    <property type="entry name" value="ClpA/B"/>
</dbReference>
<accession>A0ABQ7FEC1</accession>
<dbReference type="Pfam" id="PF00004">
    <property type="entry name" value="AAA"/>
    <property type="match status" value="1"/>
</dbReference>
<feature type="region of interest" description="Disordered" evidence="11">
    <location>
        <begin position="433"/>
        <end position="468"/>
    </location>
</feature>
<keyword evidence="5" id="KW-0346">Stress response</keyword>